<evidence type="ECO:0000259" key="1">
    <source>
        <dbReference type="Pfam" id="PF12802"/>
    </source>
</evidence>
<dbReference type="Gene3D" id="1.10.10.10">
    <property type="entry name" value="Winged helix-like DNA-binding domain superfamily/Winged helix DNA-binding domain"/>
    <property type="match status" value="1"/>
</dbReference>
<comment type="caution">
    <text evidence="2">The sequence shown here is derived from an EMBL/GenBank/DDBJ whole genome shotgun (WGS) entry which is preliminary data.</text>
</comment>
<organism evidence="2 3">
    <name type="scientific">Bifidobacterium tissieri</name>
    <dbReference type="NCBI Taxonomy" id="1630162"/>
    <lineage>
        <taxon>Bacteria</taxon>
        <taxon>Bacillati</taxon>
        <taxon>Actinomycetota</taxon>
        <taxon>Actinomycetes</taxon>
        <taxon>Bifidobacteriales</taxon>
        <taxon>Bifidobacteriaceae</taxon>
        <taxon>Bifidobacterium</taxon>
    </lineage>
</organism>
<evidence type="ECO:0000313" key="2">
    <source>
        <dbReference type="EMBL" id="KAA8827347.1"/>
    </source>
</evidence>
<feature type="domain" description="HTH marR-type" evidence="1">
    <location>
        <begin position="2"/>
        <end position="47"/>
    </location>
</feature>
<protein>
    <recommendedName>
        <fullName evidence="1">HTH marR-type domain-containing protein</fullName>
    </recommendedName>
</protein>
<sequence length="57" mass="6220">MLDYVAAHDAVTRAEVQSLINVSQATAAKLLRSLIKRGLLVREGSGPSTRYRLVVPQ</sequence>
<dbReference type="InterPro" id="IPR000835">
    <property type="entry name" value="HTH_MarR-typ"/>
</dbReference>
<dbReference type="InterPro" id="IPR036388">
    <property type="entry name" value="WH-like_DNA-bd_sf"/>
</dbReference>
<accession>A0A5M9ZSZ0</accession>
<gene>
    <name evidence="2" type="ORF">EMO89_10925</name>
</gene>
<dbReference type="OrthoDB" id="9805115at2"/>
<evidence type="ECO:0000313" key="3">
    <source>
        <dbReference type="Proteomes" id="UP000412028"/>
    </source>
</evidence>
<dbReference type="RefSeq" id="WP_150382103.1">
    <property type="nucleotide sequence ID" value="NZ_RZUI01000020.1"/>
</dbReference>
<name>A0A5M9ZSZ0_9BIFI</name>
<dbReference type="Pfam" id="PF12802">
    <property type="entry name" value="MarR_2"/>
    <property type="match status" value="1"/>
</dbReference>
<dbReference type="Proteomes" id="UP000412028">
    <property type="component" value="Unassembled WGS sequence"/>
</dbReference>
<dbReference type="AlphaFoldDB" id="A0A5M9ZSZ0"/>
<reference evidence="2 3" key="1">
    <citation type="journal article" date="2019" name="Syst. Appl. Microbiol.">
        <title>Characterization of Bifidobacterium species in feaces of the Egyptian fruit bat: Description of B. vespertilionis sp. nov. and B. rousetti sp. nov.</title>
        <authorList>
            <person name="Modesto M."/>
            <person name="Satti M."/>
            <person name="Watanabe K."/>
            <person name="Puglisi E."/>
            <person name="Morelli L."/>
            <person name="Huang C.-H."/>
            <person name="Liou J.-S."/>
            <person name="Miyashita M."/>
            <person name="Tamura T."/>
            <person name="Saito S."/>
            <person name="Mori K."/>
            <person name="Huang L."/>
            <person name="Sciavilla P."/>
            <person name="Sandri C."/>
            <person name="Spiezio C."/>
            <person name="Vitali F."/>
            <person name="Cavalieri D."/>
            <person name="Perpetuini G."/>
            <person name="Tofalo R."/>
            <person name="Bonetti A."/>
            <person name="Arita M."/>
            <person name="Mattarelli P."/>
        </authorList>
    </citation>
    <scope>NUCLEOTIDE SEQUENCE [LARGE SCALE GENOMIC DNA]</scope>
    <source>
        <strain evidence="2 3">RST7</strain>
    </source>
</reference>
<dbReference type="SUPFAM" id="SSF46785">
    <property type="entry name" value="Winged helix' DNA-binding domain"/>
    <property type="match status" value="1"/>
</dbReference>
<dbReference type="EMBL" id="RZUI01000020">
    <property type="protein sequence ID" value="KAA8827347.1"/>
    <property type="molecule type" value="Genomic_DNA"/>
</dbReference>
<dbReference type="InterPro" id="IPR036390">
    <property type="entry name" value="WH_DNA-bd_sf"/>
</dbReference>
<proteinExistence type="predicted"/>
<dbReference type="GO" id="GO:0003700">
    <property type="term" value="F:DNA-binding transcription factor activity"/>
    <property type="evidence" value="ECO:0007669"/>
    <property type="project" value="InterPro"/>
</dbReference>